<dbReference type="PROSITE" id="PS51293">
    <property type="entry name" value="SANT"/>
    <property type="match status" value="1"/>
</dbReference>
<feature type="compositionally biased region" description="Low complexity" evidence="1">
    <location>
        <begin position="545"/>
        <end position="565"/>
    </location>
</feature>
<feature type="region of interest" description="Disordered" evidence="1">
    <location>
        <begin position="973"/>
        <end position="1020"/>
    </location>
</feature>
<gene>
    <name evidence="3" type="ORF">ACHAWU_000360</name>
</gene>
<evidence type="ECO:0000256" key="1">
    <source>
        <dbReference type="SAM" id="MobiDB-lite"/>
    </source>
</evidence>
<feature type="compositionally biased region" description="Low complexity" evidence="1">
    <location>
        <begin position="322"/>
        <end position="334"/>
    </location>
</feature>
<feature type="compositionally biased region" description="Low complexity" evidence="1">
    <location>
        <begin position="180"/>
        <end position="193"/>
    </location>
</feature>
<feature type="compositionally biased region" description="Low complexity" evidence="1">
    <location>
        <begin position="277"/>
        <end position="286"/>
    </location>
</feature>
<dbReference type="InterPro" id="IPR009057">
    <property type="entry name" value="Homeodomain-like_sf"/>
</dbReference>
<feature type="compositionally biased region" description="Low complexity" evidence="1">
    <location>
        <begin position="713"/>
        <end position="734"/>
    </location>
</feature>
<feature type="compositionally biased region" description="Low complexity" evidence="1">
    <location>
        <begin position="411"/>
        <end position="441"/>
    </location>
</feature>
<feature type="compositionally biased region" description="Polar residues" evidence="1">
    <location>
        <begin position="652"/>
        <end position="664"/>
    </location>
</feature>
<feature type="region of interest" description="Disordered" evidence="1">
    <location>
        <begin position="891"/>
        <end position="923"/>
    </location>
</feature>
<dbReference type="InterPro" id="IPR001005">
    <property type="entry name" value="SANT/Myb"/>
</dbReference>
<evidence type="ECO:0000313" key="3">
    <source>
        <dbReference type="EMBL" id="KAL3757719.1"/>
    </source>
</evidence>
<feature type="region of interest" description="Disordered" evidence="1">
    <location>
        <begin position="524"/>
        <end position="743"/>
    </location>
</feature>
<feature type="region of interest" description="Disordered" evidence="1">
    <location>
        <begin position="391"/>
        <end position="486"/>
    </location>
</feature>
<dbReference type="InterPro" id="IPR017884">
    <property type="entry name" value="SANT_dom"/>
</dbReference>
<feature type="region of interest" description="Disordered" evidence="1">
    <location>
        <begin position="1"/>
        <end position="76"/>
    </location>
</feature>
<dbReference type="SUPFAM" id="SSF46689">
    <property type="entry name" value="Homeodomain-like"/>
    <property type="match status" value="1"/>
</dbReference>
<feature type="compositionally biased region" description="Low complexity" evidence="1">
    <location>
        <begin position="208"/>
        <end position="219"/>
    </location>
</feature>
<evidence type="ECO:0000259" key="2">
    <source>
        <dbReference type="PROSITE" id="PS51293"/>
    </source>
</evidence>
<sequence>MTTNNDNSIMDNTAVETAPKTKKKSVRWGENIEYRAPPVDILADGEARPSSTANERHPGANINDPNHHPHPQQPQYGQHHLTTAEIDGYSNYHRQRNQHQQVAQSHMLNNSMNEEESTSGDRSVCQIPGHTHIWKNCPENPRSKRYKDKGGKKNPPRAPTPPPGFASHGTAPLQQLDSVRPSAAATARAAPTSNTAFGEQQTHHRQKQQQYQEQNQAKKQPPPPQHRQRGPHAPCSLPGHDHRWIDCPNNPQSTKFCGVTNRDVLFGNEPKRPLPPSSHQQQQQQRHQSDFRGGDNVGVASANNGTHAALGDADVPDWRSLQQQQNRQQQQPRQWGNKSVCRIPGHSGHTWRNCPNNPNSPKFDGNFGSHLMLLPLGSAAVDNPSVATPTAVAAAASKEHPTHGTKSTMPSASSSSSSSSIIARPTTTSRTSTAPGTSGSADAMGRSIPRKGIANADLSRPIPRRTSSHPLPDTTATVPSGGGITADPHRTLNAADSARPMHQRTALVRPNTVAAAGGVNADADHLFNKTDSARPVPRKLPMANQQHPHQHIQSQQDPQSQQGQQHIEKTVTTGIRGRRKIHRAPVGTDAMPLRKHTSSRLLKVQKGKDSGGNLPDPHLVGEEGAEGRPDELSKLPEDGIREDGRGGEDDSLTSPASLQGTSNWWVEDSPPSKVASKKRKAPNTKKGKDKKKRKTKERRGVEGDRRGSAEEATVTNTGTSTSSPSTTSMTSTETSDLKGLKNTGVKNKLDIANAAIAALGCVDNGGANDTITYGDNDSGEDMSMSDDDDLPMISLGSFNGQGKRLFKKTLKFSEAAAAAAAAAANSLSSTPTASKPTTDVSEDSDMATYKAALAALGYDGGVGTADIGVWDKTSSGDCDYGEDISLSDDYDRPLISSRSSKGQGKKHRKATNPKPTSIDSVHVSKLDKVGESLDDNELEKDLFDDVEQKLVLAEKREHGGVINEAARLQRPLRTVGESGEVGNATRKKMKSKDKSSSSVKKRRESSSRPTQQSAVSVERPASWTDEEIRLYELGMQKCKNNWGRIASEYVKSRTAHQVREYARRCIGLASPSKQQGGTVNEQQQAQLGESTIPPPVSTDIVLSLPAKNTSRDEWMLLEKLQDAINIRGGNSSALTASPDHIAQTSIVAEYSYGAANVSEDADEDDDISAFITCNKCCLVFDNMAKAIKHEKICTFIANDGIDSRPLHGRVFRDKNTLVHYMHRRYLRAEPSVDGDRIYYCP</sequence>
<feature type="region of interest" description="Disordered" evidence="1">
    <location>
        <begin position="1072"/>
        <end position="1092"/>
    </location>
</feature>
<protein>
    <recommendedName>
        <fullName evidence="2">SANT domain-containing protein</fullName>
    </recommendedName>
</protein>
<accession>A0ABD3M110</accession>
<feature type="compositionally biased region" description="Basic residues" evidence="1">
    <location>
        <begin position="675"/>
        <end position="697"/>
    </location>
</feature>
<dbReference type="SMART" id="SM00717">
    <property type="entry name" value="SANT"/>
    <property type="match status" value="1"/>
</dbReference>
<evidence type="ECO:0000313" key="4">
    <source>
        <dbReference type="Proteomes" id="UP001530293"/>
    </source>
</evidence>
<dbReference type="EMBL" id="JALLBG020000254">
    <property type="protein sequence ID" value="KAL3757719.1"/>
    <property type="molecule type" value="Genomic_DNA"/>
</dbReference>
<feature type="compositionally biased region" description="Basic residues" evidence="1">
    <location>
        <begin position="143"/>
        <end position="155"/>
    </location>
</feature>
<feature type="compositionally biased region" description="Basic and acidic residues" evidence="1">
    <location>
        <begin position="698"/>
        <end position="709"/>
    </location>
</feature>
<feature type="region of interest" description="Disordered" evidence="1">
    <location>
        <begin position="131"/>
        <end position="237"/>
    </location>
</feature>
<dbReference type="Gene3D" id="1.10.10.60">
    <property type="entry name" value="Homeodomain-like"/>
    <property type="match status" value="1"/>
</dbReference>
<feature type="compositionally biased region" description="Polar residues" evidence="1">
    <location>
        <begin position="1072"/>
        <end position="1089"/>
    </location>
</feature>
<name>A0ABD3M110_9STRA</name>
<dbReference type="Proteomes" id="UP001530293">
    <property type="component" value="Unassembled WGS sequence"/>
</dbReference>
<organism evidence="3 4">
    <name type="scientific">Discostella pseudostelligera</name>
    <dbReference type="NCBI Taxonomy" id="259834"/>
    <lineage>
        <taxon>Eukaryota</taxon>
        <taxon>Sar</taxon>
        <taxon>Stramenopiles</taxon>
        <taxon>Ochrophyta</taxon>
        <taxon>Bacillariophyta</taxon>
        <taxon>Coscinodiscophyceae</taxon>
        <taxon>Thalassiosirophycidae</taxon>
        <taxon>Stephanodiscales</taxon>
        <taxon>Stephanodiscaceae</taxon>
        <taxon>Discostella</taxon>
    </lineage>
</organism>
<feature type="region of interest" description="Disordered" evidence="1">
    <location>
        <begin position="823"/>
        <end position="843"/>
    </location>
</feature>
<comment type="caution">
    <text evidence="3">The sequence shown here is derived from an EMBL/GenBank/DDBJ whole genome shotgun (WGS) entry which is preliminary data.</text>
</comment>
<feature type="region of interest" description="Disordered" evidence="1">
    <location>
        <begin position="264"/>
        <end position="357"/>
    </location>
</feature>
<keyword evidence="4" id="KW-1185">Reference proteome</keyword>
<dbReference type="AlphaFoldDB" id="A0ABD3M110"/>
<proteinExistence type="predicted"/>
<reference evidence="3 4" key="1">
    <citation type="submission" date="2024-10" db="EMBL/GenBank/DDBJ databases">
        <title>Updated reference genomes for cyclostephanoid diatoms.</title>
        <authorList>
            <person name="Roberts W.R."/>
            <person name="Alverson A.J."/>
        </authorList>
    </citation>
    <scope>NUCLEOTIDE SEQUENCE [LARGE SCALE GENOMIC DNA]</scope>
    <source>
        <strain evidence="3 4">AJA232-27</strain>
    </source>
</reference>
<feature type="compositionally biased region" description="Basic and acidic residues" evidence="1">
    <location>
        <begin position="619"/>
        <end position="648"/>
    </location>
</feature>
<feature type="compositionally biased region" description="Polar residues" evidence="1">
    <location>
        <begin position="825"/>
        <end position="839"/>
    </location>
</feature>
<dbReference type="CDD" id="cd00167">
    <property type="entry name" value="SANT"/>
    <property type="match status" value="1"/>
</dbReference>
<feature type="domain" description="SANT" evidence="2">
    <location>
        <begin position="1018"/>
        <end position="1064"/>
    </location>
</feature>
<feature type="compositionally biased region" description="Polar residues" evidence="1">
    <location>
        <begin position="1"/>
        <end position="15"/>
    </location>
</feature>